<dbReference type="Gene3D" id="3.40.50.1820">
    <property type="entry name" value="alpha/beta hydrolase"/>
    <property type="match status" value="1"/>
</dbReference>
<evidence type="ECO:0000313" key="3">
    <source>
        <dbReference type="EMBL" id="KLO37211.1"/>
    </source>
</evidence>
<dbReference type="PATRIC" id="fig|29311.18.peg.2819"/>
<dbReference type="InterPro" id="IPR013228">
    <property type="entry name" value="PE-PPE_C"/>
</dbReference>
<dbReference type="Gene3D" id="1.10.287.850">
    <property type="entry name" value="HP0062-like domain"/>
    <property type="match status" value="1"/>
</dbReference>
<dbReference type="AlphaFoldDB" id="A0A0I9U4V2"/>
<dbReference type="SUPFAM" id="SSF140459">
    <property type="entry name" value="PE/PPE dimer-like"/>
    <property type="match status" value="1"/>
</dbReference>
<accession>A0A0I9U4V2</accession>
<reference evidence="3 4" key="1">
    <citation type="submission" date="2015-05" db="EMBL/GenBank/DDBJ databases">
        <title>Genome sequence of Mycobacterium haemophilum.</title>
        <authorList>
            <person name="Greninger A.L."/>
            <person name="Cunningham G."/>
            <person name="Miller S."/>
        </authorList>
    </citation>
    <scope>NUCLEOTIDE SEQUENCE [LARGE SCALE GENOMIC DNA]</scope>
    <source>
        <strain evidence="4">UC1</strain>
    </source>
</reference>
<evidence type="ECO:0000259" key="2">
    <source>
        <dbReference type="Pfam" id="PF08237"/>
    </source>
</evidence>
<dbReference type="SUPFAM" id="SSF53474">
    <property type="entry name" value="alpha/beta-Hydrolases"/>
    <property type="match status" value="1"/>
</dbReference>
<feature type="domain" description="PE" evidence="1">
    <location>
        <begin position="4"/>
        <end position="94"/>
    </location>
</feature>
<comment type="caution">
    <text evidence="3">The sequence shown here is derived from an EMBL/GenBank/DDBJ whole genome shotgun (WGS) entry which is preliminary data.</text>
</comment>
<dbReference type="Proteomes" id="UP000036334">
    <property type="component" value="Unassembled WGS sequence"/>
</dbReference>
<proteinExistence type="predicted"/>
<dbReference type="EMBL" id="LDPR01000006">
    <property type="protein sequence ID" value="KLO37211.1"/>
    <property type="molecule type" value="Genomic_DNA"/>
</dbReference>
<dbReference type="OrthoDB" id="4568361at2"/>
<gene>
    <name evidence="3" type="ORF">ABH38_10000</name>
</gene>
<name>A0A0I9U4V2_9MYCO</name>
<dbReference type="InterPro" id="IPR000084">
    <property type="entry name" value="PE-PGRS_N"/>
</dbReference>
<keyword evidence="4" id="KW-1185">Reference proteome</keyword>
<dbReference type="Pfam" id="PF08237">
    <property type="entry name" value="PE-PPE"/>
    <property type="match status" value="1"/>
</dbReference>
<evidence type="ECO:0000259" key="1">
    <source>
        <dbReference type="Pfam" id="PF00934"/>
    </source>
</evidence>
<organism evidence="3 4">
    <name type="scientific">Mycobacterium haemophilum</name>
    <dbReference type="NCBI Taxonomy" id="29311"/>
    <lineage>
        <taxon>Bacteria</taxon>
        <taxon>Bacillati</taxon>
        <taxon>Actinomycetota</taxon>
        <taxon>Actinomycetes</taxon>
        <taxon>Mycobacteriales</taxon>
        <taxon>Mycobacteriaceae</taxon>
        <taxon>Mycobacterium</taxon>
    </lineage>
</organism>
<dbReference type="InterPro" id="IPR029058">
    <property type="entry name" value="AB_hydrolase_fold"/>
</dbReference>
<dbReference type="Pfam" id="PF00934">
    <property type="entry name" value="PE"/>
    <property type="match status" value="1"/>
</dbReference>
<dbReference type="STRING" id="1202450.B586_12295"/>
<evidence type="ECO:0000313" key="4">
    <source>
        <dbReference type="Proteomes" id="UP000036334"/>
    </source>
</evidence>
<dbReference type="RefSeq" id="WP_047313997.1">
    <property type="nucleotide sequence ID" value="NZ_LDPQ01000003.1"/>
</dbReference>
<dbReference type="InterPro" id="IPR038332">
    <property type="entry name" value="PPE_sf"/>
</dbReference>
<protein>
    <submittedName>
        <fullName evidence="3">PE family protein</fullName>
    </submittedName>
</protein>
<feature type="domain" description="PE-PPE" evidence="2">
    <location>
        <begin position="160"/>
        <end position="386"/>
    </location>
</feature>
<sequence>MSFVTVASDAVETAAEDLSGVVSTIESASTRAAPATTMVLPPAADSVSTRLAALFNEHGQVYQSVSTQAVTLYEEFVDTLSVSGGSYAESEEANVLALQPPLGRAPLSATRVSGRGLTSISTLLAEDEVTALIMGGTMNPLPDAGYVRQINNAFIQTGFPGAVPRGVFTPEQFWPVTPHLGNLTFNRSVAEGVRLLDTAVDTELSSGNPAVVFGYSQSATIAHNYINSLVAVGSPYPDDISFMMVGSPNNPVGGLLSRFPGFHIPFLDVPFNGATSANIPYQTSIYTAQYDGIAHAPQFPLNVLSDINAVMGYFSVHMDYPNLLADQVANAVPLPTSPGYTGNTNYYMFLTQDLPLLQPIRAIPYIGPPIADLLQPQLRVLVDLGYADFGPGGNYADIPTPAGLLAIPDPFAVTYYLIKGGLQAAYGAAVDIGVQAGLIGPEWFPTSYPWVPSINPGLHFYWGQSQVTLLSVLSGLLGQMLYWIPPYVFEWFGFDPVWWTGVQTGQAA</sequence>